<comment type="caution">
    <text evidence="1">The sequence shown here is derived from an EMBL/GenBank/DDBJ whole genome shotgun (WGS) entry which is preliminary data.</text>
</comment>
<organism evidence="1 2">
    <name type="scientific">Populus alba</name>
    <name type="common">White poplar</name>
    <dbReference type="NCBI Taxonomy" id="43335"/>
    <lineage>
        <taxon>Eukaryota</taxon>
        <taxon>Viridiplantae</taxon>
        <taxon>Streptophyta</taxon>
        <taxon>Embryophyta</taxon>
        <taxon>Tracheophyta</taxon>
        <taxon>Spermatophyta</taxon>
        <taxon>Magnoliopsida</taxon>
        <taxon>eudicotyledons</taxon>
        <taxon>Gunneridae</taxon>
        <taxon>Pentapetalae</taxon>
        <taxon>rosids</taxon>
        <taxon>fabids</taxon>
        <taxon>Malpighiales</taxon>
        <taxon>Salicaceae</taxon>
        <taxon>Saliceae</taxon>
        <taxon>Populus</taxon>
    </lineage>
</organism>
<gene>
    <name evidence="1" type="ORF">D5086_001148</name>
</gene>
<evidence type="ECO:0000313" key="1">
    <source>
        <dbReference type="EMBL" id="KAL3610128.1"/>
    </source>
</evidence>
<proteinExistence type="predicted"/>
<reference evidence="1 2" key="1">
    <citation type="journal article" date="2024" name="Plant Biotechnol. J.">
        <title>Genome and CRISPR/Cas9 system of a widespread forest tree (Populus alba) in the world.</title>
        <authorList>
            <person name="Liu Y.J."/>
            <person name="Jiang P.F."/>
            <person name="Han X.M."/>
            <person name="Li X.Y."/>
            <person name="Wang H.M."/>
            <person name="Wang Y.J."/>
            <person name="Wang X.X."/>
            <person name="Zeng Q.Y."/>
        </authorList>
    </citation>
    <scope>NUCLEOTIDE SEQUENCE [LARGE SCALE GENOMIC DNA]</scope>
    <source>
        <strain evidence="2">cv. PAL-ZL1</strain>
    </source>
</reference>
<dbReference type="EMBL" id="RCHU02000001">
    <property type="protein sequence ID" value="KAL3610128.1"/>
    <property type="molecule type" value="Genomic_DNA"/>
</dbReference>
<dbReference type="Proteomes" id="UP000309997">
    <property type="component" value="Unassembled WGS sequence"/>
</dbReference>
<keyword evidence="2" id="KW-1185">Reference proteome</keyword>
<accession>A0ACC4CZ54</accession>
<evidence type="ECO:0000313" key="2">
    <source>
        <dbReference type="Proteomes" id="UP000309997"/>
    </source>
</evidence>
<protein>
    <submittedName>
        <fullName evidence="1">Uncharacterized protein</fullName>
    </submittedName>
</protein>
<name>A0ACC4CZ54_POPAL</name>
<sequence>MIREGLRFYMPFIAFFRDTNKKGGNEPYPDPVKVIRDALAHALVYYYPLAGRLKEGDSRKLMVDCTREFGVLFIEADADITLEHLGDAIQPPCPYLEHFLCDVPGSSGIIGCPLMLIQVTRSIQSSNPCSEVDTKTSNYDVHLRTIGFGRAHNLHFFQIDCRLENLFKSMLNWKVQFQSECSDGTQQLLLSLRITVLWKSTLARTT</sequence>